<protein>
    <submittedName>
        <fullName evidence="2">Uncharacterized protein</fullName>
    </submittedName>
</protein>
<dbReference type="Proteomes" id="UP000694558">
    <property type="component" value="Chromosome 18"/>
</dbReference>
<name>A0A8D3BEV7_SCOMX</name>
<reference evidence="2" key="2">
    <citation type="submission" date="2025-08" db="UniProtKB">
        <authorList>
            <consortium name="Ensembl"/>
        </authorList>
    </citation>
    <scope>IDENTIFICATION</scope>
</reference>
<feature type="compositionally biased region" description="Basic and acidic residues" evidence="1">
    <location>
        <begin position="55"/>
        <end position="73"/>
    </location>
</feature>
<feature type="region of interest" description="Disordered" evidence="1">
    <location>
        <begin position="55"/>
        <end position="87"/>
    </location>
</feature>
<dbReference type="Ensembl" id="ENSSMAT00000033500.2">
    <property type="protein sequence ID" value="ENSSMAP00000033088.2"/>
    <property type="gene ID" value="ENSSMAG00000020272.2"/>
</dbReference>
<organism evidence="2 3">
    <name type="scientific">Scophthalmus maximus</name>
    <name type="common">Turbot</name>
    <name type="synonym">Psetta maxima</name>
    <dbReference type="NCBI Taxonomy" id="52904"/>
    <lineage>
        <taxon>Eukaryota</taxon>
        <taxon>Metazoa</taxon>
        <taxon>Chordata</taxon>
        <taxon>Craniata</taxon>
        <taxon>Vertebrata</taxon>
        <taxon>Euteleostomi</taxon>
        <taxon>Actinopterygii</taxon>
        <taxon>Neopterygii</taxon>
        <taxon>Teleostei</taxon>
        <taxon>Neoteleostei</taxon>
        <taxon>Acanthomorphata</taxon>
        <taxon>Carangaria</taxon>
        <taxon>Pleuronectiformes</taxon>
        <taxon>Pleuronectoidei</taxon>
        <taxon>Scophthalmidae</taxon>
        <taxon>Scophthalmus</taxon>
    </lineage>
</organism>
<evidence type="ECO:0000256" key="1">
    <source>
        <dbReference type="SAM" id="MobiDB-lite"/>
    </source>
</evidence>
<dbReference type="AlphaFoldDB" id="A0A8D3BEV7"/>
<evidence type="ECO:0000313" key="3">
    <source>
        <dbReference type="Proteomes" id="UP000694558"/>
    </source>
</evidence>
<evidence type="ECO:0000313" key="2">
    <source>
        <dbReference type="Ensembl" id="ENSSMAP00000033088.2"/>
    </source>
</evidence>
<sequence>SEGKITLSTILRKKIYTHSHTHSYYPNPCCTLGLRMCFSEYVCVCVWALLSRREMETKRRERENGREKKKEQDTTTSTKGGQPPPHRLLLPILFFSATISPSNPLCF</sequence>
<accession>A0A8D3BEV7</accession>
<proteinExistence type="predicted"/>
<reference evidence="2" key="1">
    <citation type="submission" date="2023-05" db="EMBL/GenBank/DDBJ databases">
        <title>High-quality long-read genome of Scophthalmus maximus.</title>
        <authorList>
            <person name="Lien S."/>
            <person name="Martinez P."/>
        </authorList>
    </citation>
    <scope>NUCLEOTIDE SEQUENCE [LARGE SCALE GENOMIC DNA]</scope>
</reference>